<dbReference type="Proteomes" id="UP000229497">
    <property type="component" value="Unassembled WGS sequence"/>
</dbReference>
<reference evidence="3 4" key="1">
    <citation type="submission" date="2017-09" db="EMBL/GenBank/DDBJ databases">
        <title>Depth-based differentiation of microbial function through sediment-hosted aquifers and enrichment of novel symbionts in the deep terrestrial subsurface.</title>
        <authorList>
            <person name="Probst A.J."/>
            <person name="Ladd B."/>
            <person name="Jarett J.K."/>
            <person name="Geller-Mcgrath D.E."/>
            <person name="Sieber C.M."/>
            <person name="Emerson J.B."/>
            <person name="Anantharaman K."/>
            <person name="Thomas B.C."/>
            <person name="Malmstrom R."/>
            <person name="Stieglmeier M."/>
            <person name="Klingl A."/>
            <person name="Woyke T."/>
            <person name="Ryan C.M."/>
            <person name="Banfield J.F."/>
        </authorList>
    </citation>
    <scope>NUCLEOTIDE SEQUENCE [LARGE SCALE GENOMIC DNA]</scope>
    <source>
        <strain evidence="3">CG11_big_fil_rev_8_21_14_0_20_37_16</strain>
    </source>
</reference>
<dbReference type="GO" id="GO:0047429">
    <property type="term" value="F:nucleoside triphosphate diphosphatase activity"/>
    <property type="evidence" value="ECO:0007669"/>
    <property type="project" value="InterPro"/>
</dbReference>
<dbReference type="GO" id="GO:0005829">
    <property type="term" value="C:cytosol"/>
    <property type="evidence" value="ECO:0007669"/>
    <property type="project" value="TreeGrafter"/>
</dbReference>
<evidence type="ECO:0000256" key="2">
    <source>
        <dbReference type="ARBA" id="ARBA00022801"/>
    </source>
</evidence>
<comment type="caution">
    <text evidence="3">The sequence shown here is derived from an EMBL/GenBank/DDBJ whole genome shotgun (WGS) entry which is preliminary data.</text>
</comment>
<sequence>MTHVPQLLIATHNPAKKEELRSGFFPLTHDGVTLLSLDELQIHDDPEETGATFIDNARLKAHYFALHSKLPVVADDGGIEIDILNGEPGVHSKRWLGRDASDTELIEFTLQQLKNIPIEKRSAQFTTCLYYHNPHTGFETSITESLRGHIALHPSNLATNGFPYRALFIVDEYSKYYDELTAQEHHDINHRVQAVQKLIPFIKEDLLQ</sequence>
<evidence type="ECO:0000313" key="4">
    <source>
        <dbReference type="Proteomes" id="UP000229497"/>
    </source>
</evidence>
<dbReference type="SUPFAM" id="SSF52972">
    <property type="entry name" value="ITPase-like"/>
    <property type="match status" value="1"/>
</dbReference>
<dbReference type="PANTHER" id="PTHR11067">
    <property type="entry name" value="INOSINE TRIPHOSPHATE PYROPHOSPHATASE/HAM1 PROTEIN"/>
    <property type="match status" value="1"/>
</dbReference>
<comment type="similarity">
    <text evidence="1">Belongs to the HAM1 NTPase family.</text>
</comment>
<organism evidence="3 4">
    <name type="scientific">Candidatus Roizmanbacteria bacterium CG11_big_fil_rev_8_21_14_0_20_37_16</name>
    <dbReference type="NCBI Taxonomy" id="1974857"/>
    <lineage>
        <taxon>Bacteria</taxon>
        <taxon>Candidatus Roizmaniibacteriota</taxon>
    </lineage>
</organism>
<proteinExistence type="inferred from homology"/>
<dbReference type="CDD" id="cd00515">
    <property type="entry name" value="HAM1"/>
    <property type="match status" value="1"/>
</dbReference>
<dbReference type="Gene3D" id="3.90.950.10">
    <property type="match status" value="1"/>
</dbReference>
<dbReference type="GO" id="GO:0009143">
    <property type="term" value="P:nucleoside triphosphate catabolic process"/>
    <property type="evidence" value="ECO:0007669"/>
    <property type="project" value="InterPro"/>
</dbReference>
<dbReference type="InterPro" id="IPR002637">
    <property type="entry name" value="RdgB/HAM1"/>
</dbReference>
<keyword evidence="2" id="KW-0378">Hydrolase</keyword>
<evidence type="ECO:0000256" key="1">
    <source>
        <dbReference type="ARBA" id="ARBA00008023"/>
    </source>
</evidence>
<protein>
    <submittedName>
        <fullName evidence="3">Non-canonical purine NTP pyrophosphatase</fullName>
    </submittedName>
</protein>
<gene>
    <name evidence="3" type="ORF">COV87_04045</name>
</gene>
<evidence type="ECO:0000313" key="3">
    <source>
        <dbReference type="EMBL" id="PIQ71322.1"/>
    </source>
</evidence>
<dbReference type="AlphaFoldDB" id="A0A2H0KJA1"/>
<name>A0A2H0KJA1_9BACT</name>
<dbReference type="EMBL" id="PCVK01000116">
    <property type="protein sequence ID" value="PIQ71322.1"/>
    <property type="molecule type" value="Genomic_DNA"/>
</dbReference>
<accession>A0A2H0KJA1</accession>
<dbReference type="PANTHER" id="PTHR11067:SF9">
    <property type="entry name" value="INOSINE TRIPHOSPHATE PYROPHOSPHATASE"/>
    <property type="match status" value="1"/>
</dbReference>
<dbReference type="Pfam" id="PF01725">
    <property type="entry name" value="Ham1p_like"/>
    <property type="match status" value="1"/>
</dbReference>
<dbReference type="InterPro" id="IPR029001">
    <property type="entry name" value="ITPase-like_fam"/>
</dbReference>